<dbReference type="PATRIC" id="fig|40335.7.peg.1794"/>
<reference evidence="1 2" key="1">
    <citation type="submission" date="2015-11" db="EMBL/GenBank/DDBJ databases">
        <title>Genomic analysis of 38 Legionella species identifies large and diverse effector repertoires.</title>
        <authorList>
            <person name="Burstein D."/>
            <person name="Amaro F."/>
            <person name="Zusman T."/>
            <person name="Lifshitz Z."/>
            <person name="Cohen O."/>
            <person name="Gilbert J.A."/>
            <person name="Pupko T."/>
            <person name="Shuman H.A."/>
            <person name="Segal G."/>
        </authorList>
    </citation>
    <scope>NUCLEOTIDE SEQUENCE [LARGE SCALE GENOMIC DNA]</scope>
    <source>
        <strain evidence="1 2">ATCC 49180</strain>
    </source>
</reference>
<dbReference type="PANTHER" id="PTHR42194">
    <property type="entry name" value="UPF0276 PROTEIN HI_1600"/>
    <property type="match status" value="1"/>
</dbReference>
<gene>
    <name evidence="1" type="ORF">Ltuc_1691</name>
</gene>
<dbReference type="SUPFAM" id="SSF51658">
    <property type="entry name" value="Xylose isomerase-like"/>
    <property type="match status" value="1"/>
</dbReference>
<dbReference type="STRING" id="40335.Ltuc_1691"/>
<proteinExistence type="predicted"/>
<keyword evidence="2" id="KW-1185">Reference proteome</keyword>
<evidence type="ECO:0000313" key="2">
    <source>
        <dbReference type="Proteomes" id="UP000054693"/>
    </source>
</evidence>
<accession>A0A0W0ZXM8</accession>
<organism evidence="1 2">
    <name type="scientific">Legionella tucsonensis</name>
    <dbReference type="NCBI Taxonomy" id="40335"/>
    <lineage>
        <taxon>Bacteria</taxon>
        <taxon>Pseudomonadati</taxon>
        <taxon>Pseudomonadota</taxon>
        <taxon>Gammaproteobacteria</taxon>
        <taxon>Legionellales</taxon>
        <taxon>Legionellaceae</taxon>
        <taxon>Legionella</taxon>
    </lineage>
</organism>
<dbReference type="PANTHER" id="PTHR42194:SF1">
    <property type="entry name" value="UPF0276 PROTEIN HI_1600"/>
    <property type="match status" value="1"/>
</dbReference>
<dbReference type="InterPro" id="IPR007801">
    <property type="entry name" value="MbnB/TglH/ChrH"/>
</dbReference>
<comment type="caution">
    <text evidence="1">The sequence shown here is derived from an EMBL/GenBank/DDBJ whole genome shotgun (WGS) entry which is preliminary data.</text>
</comment>
<dbReference type="EMBL" id="LNZA01000001">
    <property type="protein sequence ID" value="KTD73844.1"/>
    <property type="molecule type" value="Genomic_DNA"/>
</dbReference>
<sequence length="289" mass="33548">MANNNSINQAACFSGCSGIGLRLEHIDDILNRQPSVDYFEVLADNYIQHSGIQFKQLLKIAEFYPLSLHSIGLSIATSSEPDYQYLKQIKDLARCMNSSLISDHLCWTHANKFFTHELVPFPYTEETLLFIIEKTNRVQEYLNQAIMFENVSRYVSYQQNTLTEAEFLNELSTKTGCGILLDVNNLYVNWYNHNDDLDKYLQSINAKHVWQMHLGGFSKQEGYLLDSHSDKVYQDVWLLYEKAQNLFVNTPTIIEWDNNLPDFSLLYEEMCKAKAIIKRVAERSLNHYA</sequence>
<protein>
    <recommendedName>
        <fullName evidence="3">DUF692 domain-containing protein</fullName>
    </recommendedName>
</protein>
<dbReference type="AlphaFoldDB" id="A0A0W0ZXM8"/>
<dbReference type="Pfam" id="PF05114">
    <property type="entry name" value="MbnB_TglH_ChrH"/>
    <property type="match status" value="1"/>
</dbReference>
<dbReference type="Gene3D" id="3.20.20.150">
    <property type="entry name" value="Divalent-metal-dependent TIM barrel enzymes"/>
    <property type="match status" value="1"/>
</dbReference>
<evidence type="ECO:0000313" key="1">
    <source>
        <dbReference type="EMBL" id="KTD73844.1"/>
    </source>
</evidence>
<dbReference type="Proteomes" id="UP000054693">
    <property type="component" value="Unassembled WGS sequence"/>
</dbReference>
<dbReference type="NCBIfam" id="NF003818">
    <property type="entry name" value="PRK05409.1"/>
    <property type="match status" value="1"/>
</dbReference>
<dbReference type="InterPro" id="IPR036237">
    <property type="entry name" value="Xyl_isomerase-like_sf"/>
</dbReference>
<dbReference type="RefSeq" id="WP_058520840.1">
    <property type="nucleotide sequence ID" value="NZ_CAAAIP010000001.1"/>
</dbReference>
<dbReference type="OrthoDB" id="9763101at2"/>
<name>A0A0W0ZXM8_9GAMM</name>
<evidence type="ECO:0008006" key="3">
    <source>
        <dbReference type="Google" id="ProtNLM"/>
    </source>
</evidence>